<feature type="domain" description="Bicarbonate transporter-like transmembrane" evidence="7">
    <location>
        <begin position="189"/>
        <end position="499"/>
    </location>
</feature>
<dbReference type="GO" id="GO:0080139">
    <property type="term" value="F:borate efflux transmembrane transporter activity"/>
    <property type="evidence" value="ECO:0007669"/>
    <property type="project" value="TreeGrafter"/>
</dbReference>
<dbReference type="InterPro" id="IPR003020">
    <property type="entry name" value="HCO3_transpt_euk"/>
</dbReference>
<reference evidence="8 9" key="1">
    <citation type="journal article" date="2020" name="G3 (Bethesda)">
        <title>Genetic Underpinnings of Host Manipulation by Ophiocordyceps as Revealed by Comparative Transcriptomics.</title>
        <authorList>
            <person name="Will I."/>
            <person name="Das B."/>
            <person name="Trinh T."/>
            <person name="Brachmann A."/>
            <person name="Ohm R.A."/>
            <person name="de Bekker C."/>
        </authorList>
    </citation>
    <scope>NUCLEOTIDE SEQUENCE [LARGE SCALE GENOMIC DNA]</scope>
    <source>
        <strain evidence="8 9">EC05</strain>
    </source>
</reference>
<keyword evidence="2 6" id="KW-0812">Transmembrane</keyword>
<gene>
    <name evidence="8" type="ORF">GQ602_003487</name>
</gene>
<dbReference type="PANTHER" id="PTHR11453">
    <property type="entry name" value="ANION EXCHANGE PROTEIN"/>
    <property type="match status" value="1"/>
</dbReference>
<feature type="region of interest" description="Disordered" evidence="5">
    <location>
        <begin position="505"/>
        <end position="529"/>
    </location>
</feature>
<feature type="transmembrane region" description="Helical" evidence="6">
    <location>
        <begin position="280"/>
        <end position="299"/>
    </location>
</feature>
<keyword evidence="9" id="KW-1185">Reference proteome</keyword>
<evidence type="ECO:0000256" key="5">
    <source>
        <dbReference type="SAM" id="MobiDB-lite"/>
    </source>
</evidence>
<proteinExistence type="predicted"/>
<evidence type="ECO:0000256" key="3">
    <source>
        <dbReference type="ARBA" id="ARBA00022989"/>
    </source>
</evidence>
<protein>
    <submittedName>
        <fullName evidence="8">Boron transporter 1</fullName>
    </submittedName>
</protein>
<organism evidence="8 9">
    <name type="scientific">Ophiocordyceps camponoti-floridani</name>
    <dbReference type="NCBI Taxonomy" id="2030778"/>
    <lineage>
        <taxon>Eukaryota</taxon>
        <taxon>Fungi</taxon>
        <taxon>Dikarya</taxon>
        <taxon>Ascomycota</taxon>
        <taxon>Pezizomycotina</taxon>
        <taxon>Sordariomycetes</taxon>
        <taxon>Hypocreomycetidae</taxon>
        <taxon>Hypocreales</taxon>
        <taxon>Ophiocordycipitaceae</taxon>
        <taxon>Ophiocordyceps</taxon>
    </lineage>
</organism>
<feature type="transmembrane region" description="Helical" evidence="6">
    <location>
        <begin position="77"/>
        <end position="100"/>
    </location>
</feature>
<name>A0A8H4Q8A5_9HYPO</name>
<evidence type="ECO:0000256" key="1">
    <source>
        <dbReference type="ARBA" id="ARBA00004141"/>
    </source>
</evidence>
<dbReference type="GO" id="GO:0050801">
    <property type="term" value="P:monoatomic ion homeostasis"/>
    <property type="evidence" value="ECO:0007669"/>
    <property type="project" value="TreeGrafter"/>
</dbReference>
<dbReference type="GO" id="GO:0005886">
    <property type="term" value="C:plasma membrane"/>
    <property type="evidence" value="ECO:0007669"/>
    <property type="project" value="TreeGrafter"/>
</dbReference>
<feature type="transmembrane region" description="Helical" evidence="6">
    <location>
        <begin position="154"/>
        <end position="173"/>
    </location>
</feature>
<evidence type="ECO:0000256" key="6">
    <source>
        <dbReference type="SAM" id="Phobius"/>
    </source>
</evidence>
<comment type="caution">
    <text evidence="8">The sequence shown here is derived from an EMBL/GenBank/DDBJ whole genome shotgun (WGS) entry which is preliminary data.</text>
</comment>
<accession>A0A8H4Q8A5</accession>
<feature type="transmembrane region" description="Helical" evidence="6">
    <location>
        <begin position="42"/>
        <end position="65"/>
    </location>
</feature>
<sequence>MPPGPIPPSQRSLFQPFRLLRSDIHNVAQRWTSDWTELNQQVIASAVYIFFTNLLPGITFASDLFELTGRSWGPIEVVFSTGLCGIVFALFSAQPLTILGVTGPFSVLAENIYQLCSTRFHINFLAVMAWTLIHAGWMHLILAALNAHDWTMRYVTHFSADVFSLLNSVIYFHKAALELRRTHDTVSLAAFLYAVIGAVGTCLLAVLLSTANSWRPLLHRYLRLGLAEYAAAISIVLWIAIPHIGELDSLDHQRLQVRTELRPSDPDRTVFLVPFWRLPIAWIFLAIIPAAIVTVLFFFDHEISSIICTASRYGVRKPAGFAWDVALLGLTTLLCGVLGLPPANGLLPQAPLHSESLLYHDKDGQPRTYEQRYSALIQAALILAFISPPFQRLLGLTQTSVLAGLFMFMGYQSLAVNPILGRVAHLLTPPSELPRLPQNVSWLGVHGFTLTQIVVTGAVFAMTLTVAAPAFPLVIIALVPVRLTLMGRIWSRETLRFVDGWACRPGKPEDNADPVEVPPDTRPDEEKGP</sequence>
<feature type="transmembrane region" description="Helical" evidence="6">
    <location>
        <begin position="185"/>
        <end position="209"/>
    </location>
</feature>
<feature type="transmembrane region" description="Helical" evidence="6">
    <location>
        <begin position="320"/>
        <end position="340"/>
    </location>
</feature>
<feature type="transmembrane region" description="Helical" evidence="6">
    <location>
        <begin position="453"/>
        <end position="479"/>
    </location>
</feature>
<evidence type="ECO:0000259" key="7">
    <source>
        <dbReference type="Pfam" id="PF00955"/>
    </source>
</evidence>
<dbReference type="Pfam" id="PF00955">
    <property type="entry name" value="HCO3_cotransp"/>
    <property type="match status" value="2"/>
</dbReference>
<evidence type="ECO:0000313" key="9">
    <source>
        <dbReference type="Proteomes" id="UP000562929"/>
    </source>
</evidence>
<dbReference type="Gene3D" id="1.10.287.570">
    <property type="entry name" value="Helical hairpin bin"/>
    <property type="match status" value="1"/>
</dbReference>
<dbReference type="OrthoDB" id="1735926at2759"/>
<dbReference type="PANTHER" id="PTHR11453:SF82">
    <property type="entry name" value="BORON TRANSPORTER 1"/>
    <property type="match status" value="1"/>
</dbReference>
<keyword evidence="4 6" id="KW-0472">Membrane</keyword>
<feature type="compositionally biased region" description="Basic and acidic residues" evidence="5">
    <location>
        <begin position="519"/>
        <end position="529"/>
    </location>
</feature>
<dbReference type="AlphaFoldDB" id="A0A8H4Q8A5"/>
<dbReference type="GO" id="GO:0006820">
    <property type="term" value="P:monoatomic anion transport"/>
    <property type="evidence" value="ECO:0007669"/>
    <property type="project" value="InterPro"/>
</dbReference>
<dbReference type="InterPro" id="IPR011531">
    <property type="entry name" value="HCO3_transpt-like_TM_dom"/>
</dbReference>
<dbReference type="GO" id="GO:0000324">
    <property type="term" value="C:fungal-type vacuole"/>
    <property type="evidence" value="ECO:0007669"/>
    <property type="project" value="TreeGrafter"/>
</dbReference>
<feature type="transmembrane region" description="Helical" evidence="6">
    <location>
        <begin position="221"/>
        <end position="241"/>
    </location>
</feature>
<feature type="domain" description="Bicarbonate transporter-like transmembrane" evidence="7">
    <location>
        <begin position="17"/>
        <end position="182"/>
    </location>
</feature>
<keyword evidence="3 6" id="KW-1133">Transmembrane helix</keyword>
<dbReference type="EMBL" id="JAACLJ010000003">
    <property type="protein sequence ID" value="KAF4589598.1"/>
    <property type="molecule type" value="Genomic_DNA"/>
</dbReference>
<feature type="transmembrane region" description="Helical" evidence="6">
    <location>
        <begin position="373"/>
        <end position="390"/>
    </location>
</feature>
<evidence type="ECO:0000256" key="4">
    <source>
        <dbReference type="ARBA" id="ARBA00023136"/>
    </source>
</evidence>
<feature type="transmembrane region" description="Helical" evidence="6">
    <location>
        <begin position="120"/>
        <end position="142"/>
    </location>
</feature>
<feature type="transmembrane region" description="Helical" evidence="6">
    <location>
        <begin position="402"/>
        <end position="420"/>
    </location>
</feature>
<evidence type="ECO:0000313" key="8">
    <source>
        <dbReference type="EMBL" id="KAF4589598.1"/>
    </source>
</evidence>
<dbReference type="Proteomes" id="UP000562929">
    <property type="component" value="Unassembled WGS sequence"/>
</dbReference>
<evidence type="ECO:0000256" key="2">
    <source>
        <dbReference type="ARBA" id="ARBA00022692"/>
    </source>
</evidence>
<comment type="subcellular location">
    <subcellularLocation>
        <location evidence="1">Membrane</location>
        <topology evidence="1">Multi-pass membrane protein</topology>
    </subcellularLocation>
</comment>
<dbReference type="GO" id="GO:0005452">
    <property type="term" value="F:solute:inorganic anion antiporter activity"/>
    <property type="evidence" value="ECO:0007669"/>
    <property type="project" value="InterPro"/>
</dbReference>